<comment type="caution">
    <text evidence="1">The sequence shown here is derived from an EMBL/GenBank/DDBJ whole genome shotgun (WGS) entry which is preliminary data.</text>
</comment>
<evidence type="ECO:0000313" key="1">
    <source>
        <dbReference type="EMBL" id="PVU94065.1"/>
    </source>
</evidence>
<sequence>MPRSKTPRMSTGGRKRSRVEFPGNSKYLCIDLTEDEEPQLSVDEIVDRLYAQAEEWRMTEEYAEHFLSQCLFEKDIMEEKPLELKIYAKLFIKNCPILIYADENGNLYKF</sequence>
<keyword evidence="2" id="KW-1185">Reference proteome</keyword>
<evidence type="ECO:0000313" key="2">
    <source>
        <dbReference type="Proteomes" id="UP000245699"/>
    </source>
</evidence>
<accession>A0A2T9YNX4</accession>
<dbReference type="Proteomes" id="UP000245699">
    <property type="component" value="Unassembled WGS sequence"/>
</dbReference>
<reference evidence="1 2" key="1">
    <citation type="journal article" date="2018" name="MBio">
        <title>Comparative Genomics Reveals the Core Gene Toolbox for the Fungus-Insect Symbiosis.</title>
        <authorList>
            <person name="Wang Y."/>
            <person name="Stata M."/>
            <person name="Wang W."/>
            <person name="Stajich J.E."/>
            <person name="White M.M."/>
            <person name="Moncalvo J.M."/>
        </authorList>
    </citation>
    <scope>NUCLEOTIDE SEQUENCE [LARGE SCALE GENOMIC DNA]</scope>
    <source>
        <strain evidence="1 2">AUS-77-4</strain>
    </source>
</reference>
<dbReference type="AlphaFoldDB" id="A0A2T9YNX4"/>
<protein>
    <submittedName>
        <fullName evidence="1">Uncharacterized protein</fullName>
    </submittedName>
</protein>
<dbReference type="EMBL" id="MBFT01000275">
    <property type="protein sequence ID" value="PVU94065.1"/>
    <property type="molecule type" value="Genomic_DNA"/>
</dbReference>
<gene>
    <name evidence="1" type="ORF">BB559_003102</name>
</gene>
<name>A0A2T9YNX4_9FUNG</name>
<proteinExistence type="predicted"/>
<organism evidence="1 2">
    <name type="scientific">Furculomyces boomerangus</name>
    <dbReference type="NCBI Taxonomy" id="61424"/>
    <lineage>
        <taxon>Eukaryota</taxon>
        <taxon>Fungi</taxon>
        <taxon>Fungi incertae sedis</taxon>
        <taxon>Zoopagomycota</taxon>
        <taxon>Kickxellomycotina</taxon>
        <taxon>Harpellomycetes</taxon>
        <taxon>Harpellales</taxon>
        <taxon>Harpellaceae</taxon>
        <taxon>Furculomyces</taxon>
    </lineage>
</organism>